<proteinExistence type="predicted"/>
<keyword evidence="1" id="KW-1133">Transmembrane helix</keyword>
<dbReference type="AlphaFoldDB" id="A0A6P1Y6I1"/>
<protein>
    <submittedName>
        <fullName evidence="2">Uncharacterized protein</fullName>
    </submittedName>
</protein>
<gene>
    <name evidence="2" type="ORF">GWP43_07415</name>
</gene>
<feature type="transmembrane region" description="Helical" evidence="1">
    <location>
        <begin position="53"/>
        <end position="75"/>
    </location>
</feature>
<organism evidence="2 3">
    <name type="scientific">Treponema vincentii</name>
    <dbReference type="NCBI Taxonomy" id="69710"/>
    <lineage>
        <taxon>Bacteria</taxon>
        <taxon>Pseudomonadati</taxon>
        <taxon>Spirochaetota</taxon>
        <taxon>Spirochaetia</taxon>
        <taxon>Spirochaetales</taxon>
        <taxon>Treponemataceae</taxon>
        <taxon>Treponema</taxon>
    </lineage>
</organism>
<dbReference type="KEGG" id="trz:GWP43_07415"/>
<accession>A0A6P1Y6I1</accession>
<feature type="transmembrane region" description="Helical" evidence="1">
    <location>
        <begin position="87"/>
        <end position="103"/>
    </location>
</feature>
<evidence type="ECO:0000313" key="2">
    <source>
        <dbReference type="EMBL" id="QHX44523.1"/>
    </source>
</evidence>
<sequence length="214" mass="25460">MLFFLLLMYIYIPFLVLKNEKSTLYFRIIVIVSNISLIFLSLSSFYLVRRFSFLGVLILLGLCILSIILNILFVITKTIKAKAIKQLVFLIPIMCSLLFSFLIEKNQLSEKIALKIEFKRYKNELDSYITNNVENKNIRVFNNYVGIIWDPGFLDTYSVIIYDKHNNLDMLYHSSADTYMDKEMYSEFQEAFRYPRIVNVIKIEDHYFRCNMHE</sequence>
<dbReference type="Proteomes" id="UP000464374">
    <property type="component" value="Chromosome"/>
</dbReference>
<evidence type="ECO:0000256" key="1">
    <source>
        <dbReference type="SAM" id="Phobius"/>
    </source>
</evidence>
<reference evidence="2 3" key="1">
    <citation type="submission" date="2020-01" db="EMBL/GenBank/DDBJ databases">
        <title>Complete genome sequence of a human oral phylogroup 1 Treponema sp. strain ATCC 700766, originally isolated from periodontitis dental plaque.</title>
        <authorList>
            <person name="Chan Y."/>
            <person name="Huo Y.-B."/>
            <person name="Yu X.-L."/>
            <person name="Zeng H."/>
            <person name="Leung W.-K."/>
            <person name="Watt R.M."/>
        </authorList>
    </citation>
    <scope>NUCLEOTIDE SEQUENCE [LARGE SCALE GENOMIC DNA]</scope>
    <source>
        <strain evidence="2 3">OMZ 804</strain>
    </source>
</reference>
<keyword evidence="1" id="KW-0812">Transmembrane</keyword>
<name>A0A6P1Y6I1_9SPIR</name>
<evidence type="ECO:0000313" key="3">
    <source>
        <dbReference type="Proteomes" id="UP000464374"/>
    </source>
</evidence>
<feature type="transmembrane region" description="Helical" evidence="1">
    <location>
        <begin position="24"/>
        <end position="47"/>
    </location>
</feature>
<keyword evidence="1" id="KW-0472">Membrane</keyword>
<dbReference type="EMBL" id="CP048020">
    <property type="protein sequence ID" value="QHX44523.1"/>
    <property type="molecule type" value="Genomic_DNA"/>
</dbReference>